<protein>
    <submittedName>
        <fullName evidence="1">Uncharacterized protein</fullName>
    </submittedName>
</protein>
<gene>
    <name evidence="1" type="ORF">LTR84_009550</name>
</gene>
<dbReference type="AlphaFoldDB" id="A0AAV9MUL8"/>
<dbReference type="EMBL" id="JAVRRD010000039">
    <property type="protein sequence ID" value="KAK5045217.1"/>
    <property type="molecule type" value="Genomic_DNA"/>
</dbReference>
<accession>A0AAV9MUL8</accession>
<organism evidence="1 2">
    <name type="scientific">Exophiala bonariae</name>
    <dbReference type="NCBI Taxonomy" id="1690606"/>
    <lineage>
        <taxon>Eukaryota</taxon>
        <taxon>Fungi</taxon>
        <taxon>Dikarya</taxon>
        <taxon>Ascomycota</taxon>
        <taxon>Pezizomycotina</taxon>
        <taxon>Eurotiomycetes</taxon>
        <taxon>Chaetothyriomycetidae</taxon>
        <taxon>Chaetothyriales</taxon>
        <taxon>Herpotrichiellaceae</taxon>
        <taxon>Exophiala</taxon>
    </lineage>
</organism>
<evidence type="ECO:0000313" key="2">
    <source>
        <dbReference type="Proteomes" id="UP001358417"/>
    </source>
</evidence>
<reference evidence="1 2" key="1">
    <citation type="submission" date="2023-08" db="EMBL/GenBank/DDBJ databases">
        <title>Black Yeasts Isolated from many extreme environments.</title>
        <authorList>
            <person name="Coleine C."/>
            <person name="Stajich J.E."/>
            <person name="Selbmann L."/>
        </authorList>
    </citation>
    <scope>NUCLEOTIDE SEQUENCE [LARGE SCALE GENOMIC DNA]</scope>
    <source>
        <strain evidence="1 2">CCFEE 5792</strain>
    </source>
</reference>
<comment type="caution">
    <text evidence="1">The sequence shown here is derived from an EMBL/GenBank/DDBJ whole genome shotgun (WGS) entry which is preliminary data.</text>
</comment>
<evidence type="ECO:0000313" key="1">
    <source>
        <dbReference type="EMBL" id="KAK5045217.1"/>
    </source>
</evidence>
<proteinExistence type="predicted"/>
<dbReference type="Proteomes" id="UP001358417">
    <property type="component" value="Unassembled WGS sequence"/>
</dbReference>
<dbReference type="RefSeq" id="XP_064700853.1">
    <property type="nucleotide sequence ID" value="XM_064853090.1"/>
</dbReference>
<sequence>MAVIHHLLDYYNAVIDEVPGATLDPAVVSQLPLTIPTRTIDRMVFYLNQEYGITHPGRTLSIDEIMDLSMADEIRWLILHGVPSRSIAFVIREFFAVLLPDQKQYAEQTAQIIEHFLFYSIGKETAFWQINQDTIDMCMNLTNLAATQGQNWQQRLSLRYALAHDMILRLRTSMEHAVGDTGGYIIIDLPDRQPPLHKITGSEFEEVLFRRMIKGSNPRVSYNITKKTRGLLHGHFSTDKLGPEIEAAFGYMEGDGELELALMTEKKKEICRTNTIDKRLTGPRAVPRDLLVKRKAK</sequence>
<dbReference type="GeneID" id="89977709"/>
<keyword evidence="2" id="KW-1185">Reference proteome</keyword>
<name>A0AAV9MUL8_9EURO</name>